<dbReference type="Pfam" id="PF03807">
    <property type="entry name" value="F420_oxidored"/>
    <property type="match status" value="1"/>
</dbReference>
<accession>A0ABR9PSS0</accession>
<dbReference type="SUPFAM" id="SSF51735">
    <property type="entry name" value="NAD(P)-binding Rossmann-fold domains"/>
    <property type="match status" value="1"/>
</dbReference>
<dbReference type="PANTHER" id="PTHR14239:SF0">
    <property type="entry name" value="F420-DEPENDENT NADP REDUCTASE"/>
    <property type="match status" value="1"/>
</dbReference>
<proteinExistence type="predicted"/>
<dbReference type="Proteomes" id="UP001516472">
    <property type="component" value="Unassembled WGS sequence"/>
</dbReference>
<feature type="domain" description="Pyrroline-5-carboxylate reductase catalytic N-terminal" evidence="2">
    <location>
        <begin position="2"/>
        <end position="92"/>
    </location>
</feature>
<dbReference type="PANTHER" id="PTHR14239">
    <property type="entry name" value="DUDULIN-RELATED"/>
    <property type="match status" value="1"/>
</dbReference>
<evidence type="ECO:0000256" key="1">
    <source>
        <dbReference type="ARBA" id="ARBA00023002"/>
    </source>
</evidence>
<dbReference type="RefSeq" id="WP_193428195.1">
    <property type="nucleotide sequence ID" value="NZ_CBCSIP010000007.1"/>
</dbReference>
<protein>
    <submittedName>
        <fullName evidence="3">NAD(P)-binding domain-containing protein</fullName>
    </submittedName>
</protein>
<evidence type="ECO:0000259" key="2">
    <source>
        <dbReference type="Pfam" id="PF03807"/>
    </source>
</evidence>
<sequence length="248" mass="26228">MKIGILGTGHIGKTLVRRLSAAGHDVKVANSRGPETIGADVLEHGGRAVTAAEAVANVDVVILSIPLNRLAGIAPLIASVPAETVVIDTSNYYPARDSRIDAIEAGQVESLWVAEQLGRPVVKAWNSIGSDSFAKKARAPGSPDRIALPVAGNSERERKVGMALVDDTGFDAFDAGTLAESWRQQPGAPCYGTDLTREQMASALAAAERARLPKRRDLAVAAFMERLGDGTTNPDAEYGVRLSRALYM</sequence>
<comment type="caution">
    <text evidence="3">The sequence shown here is derived from an EMBL/GenBank/DDBJ whole genome shotgun (WGS) entry which is preliminary data.</text>
</comment>
<dbReference type="InterPro" id="IPR036291">
    <property type="entry name" value="NAD(P)-bd_dom_sf"/>
</dbReference>
<keyword evidence="1" id="KW-0560">Oxidoreductase</keyword>
<organism evidence="3 4">
    <name type="scientific">Corallococcus soli</name>
    <dbReference type="NCBI Taxonomy" id="2710757"/>
    <lineage>
        <taxon>Bacteria</taxon>
        <taxon>Pseudomonadati</taxon>
        <taxon>Myxococcota</taxon>
        <taxon>Myxococcia</taxon>
        <taxon>Myxococcales</taxon>
        <taxon>Cystobacterineae</taxon>
        <taxon>Myxococcaceae</taxon>
        <taxon>Corallococcus</taxon>
    </lineage>
</organism>
<evidence type="ECO:0000313" key="4">
    <source>
        <dbReference type="Proteomes" id="UP001516472"/>
    </source>
</evidence>
<gene>
    <name evidence="3" type="ORF">G4177_22645</name>
</gene>
<name>A0ABR9PSS0_9BACT</name>
<reference evidence="3 4" key="1">
    <citation type="submission" date="2020-02" db="EMBL/GenBank/DDBJ databases">
        <authorList>
            <person name="Babadi Z.K."/>
            <person name="Risdian C."/>
            <person name="Ebrahimipour G.H."/>
            <person name="Wink J."/>
        </authorList>
    </citation>
    <scope>NUCLEOTIDE SEQUENCE [LARGE SCALE GENOMIC DNA]</scope>
    <source>
        <strain evidence="3 4">ZKHCc1 1396</strain>
    </source>
</reference>
<dbReference type="Gene3D" id="3.40.50.720">
    <property type="entry name" value="NAD(P)-binding Rossmann-like Domain"/>
    <property type="match status" value="1"/>
</dbReference>
<dbReference type="InterPro" id="IPR051267">
    <property type="entry name" value="STEAP_metalloreductase"/>
</dbReference>
<dbReference type="InterPro" id="IPR028939">
    <property type="entry name" value="P5C_Rdtase_cat_N"/>
</dbReference>
<evidence type="ECO:0000313" key="3">
    <source>
        <dbReference type="EMBL" id="MBE4750975.1"/>
    </source>
</evidence>
<dbReference type="EMBL" id="JAAIYO010000007">
    <property type="protein sequence ID" value="MBE4750975.1"/>
    <property type="molecule type" value="Genomic_DNA"/>
</dbReference>
<keyword evidence="4" id="KW-1185">Reference proteome</keyword>